<dbReference type="OrthoDB" id="9796191at2"/>
<keyword evidence="2" id="KW-0812">Transmembrane</keyword>
<feature type="compositionally biased region" description="Low complexity" evidence="1">
    <location>
        <begin position="60"/>
        <end position="71"/>
    </location>
</feature>
<proteinExistence type="predicted"/>
<evidence type="ECO:0000256" key="1">
    <source>
        <dbReference type="SAM" id="MobiDB-lite"/>
    </source>
</evidence>
<feature type="region of interest" description="Disordered" evidence="1">
    <location>
        <begin position="41"/>
        <end position="78"/>
    </location>
</feature>
<organism evidence="3 4">
    <name type="scientific">Amycolatopsis alkalitolerans</name>
    <dbReference type="NCBI Taxonomy" id="2547244"/>
    <lineage>
        <taxon>Bacteria</taxon>
        <taxon>Bacillati</taxon>
        <taxon>Actinomycetota</taxon>
        <taxon>Actinomycetes</taxon>
        <taxon>Pseudonocardiales</taxon>
        <taxon>Pseudonocardiaceae</taxon>
        <taxon>Amycolatopsis</taxon>
    </lineage>
</organism>
<keyword evidence="2" id="KW-0472">Membrane</keyword>
<evidence type="ECO:0000256" key="2">
    <source>
        <dbReference type="SAM" id="Phobius"/>
    </source>
</evidence>
<protein>
    <recommendedName>
        <fullName evidence="5">Lytic transglycosylase domain-containing protein</fullName>
    </recommendedName>
</protein>
<evidence type="ECO:0000313" key="4">
    <source>
        <dbReference type="Proteomes" id="UP000305546"/>
    </source>
</evidence>
<gene>
    <name evidence="3" type="ORF">FG385_00875</name>
</gene>
<reference evidence="3 4" key="1">
    <citation type="submission" date="2019-06" db="EMBL/GenBank/DDBJ databases">
        <title>Amycolatopsis alkalitolerans sp. nov., isolated from Gastrodia elata Blume.</title>
        <authorList>
            <person name="Narsing Rao M.P."/>
            <person name="Li W.J."/>
        </authorList>
    </citation>
    <scope>NUCLEOTIDE SEQUENCE [LARGE SCALE GENOMIC DNA]</scope>
    <source>
        <strain evidence="3 4">SYSUP0005</strain>
    </source>
</reference>
<keyword evidence="4" id="KW-1185">Reference proteome</keyword>
<evidence type="ECO:0008006" key="5">
    <source>
        <dbReference type="Google" id="ProtNLM"/>
    </source>
</evidence>
<dbReference type="EMBL" id="VDFW01000001">
    <property type="protein sequence ID" value="TNC29556.1"/>
    <property type="molecule type" value="Genomic_DNA"/>
</dbReference>
<comment type="caution">
    <text evidence="3">The sequence shown here is derived from an EMBL/GenBank/DDBJ whole genome shotgun (WGS) entry which is preliminary data.</text>
</comment>
<sequence length="218" mass="22966">MVEPTHPGDTKPRRSASTLWLALGVVATGLILIFTLGTTRPDSPKPLPAPGPPSPPPAAAAPKPAVAAPVDRPTKSDEAQLDEWARDLAGPTKLPAVLLGAYGRAEMRMREEAPNCHLSWATLAGLGQVQAVGSGPLPVPQPIWNRWSARATNDAKRADMRNVADAAYTVARYLCSTGADLSTANGWWSTILGYTQSLPDTRDTLTAADTFATAAPAR</sequence>
<name>A0A5C4M8X1_9PSEU</name>
<keyword evidence="2" id="KW-1133">Transmembrane helix</keyword>
<accession>A0A5C4M8X1</accession>
<feature type="compositionally biased region" description="Pro residues" evidence="1">
    <location>
        <begin position="44"/>
        <end position="59"/>
    </location>
</feature>
<evidence type="ECO:0000313" key="3">
    <source>
        <dbReference type="EMBL" id="TNC29556.1"/>
    </source>
</evidence>
<dbReference type="Proteomes" id="UP000305546">
    <property type="component" value="Unassembled WGS sequence"/>
</dbReference>
<dbReference type="RefSeq" id="WP_139094627.1">
    <property type="nucleotide sequence ID" value="NZ_VDFW01000001.1"/>
</dbReference>
<feature type="transmembrane region" description="Helical" evidence="2">
    <location>
        <begin position="20"/>
        <end position="37"/>
    </location>
</feature>
<dbReference type="AlphaFoldDB" id="A0A5C4M8X1"/>